<evidence type="ECO:0000313" key="2">
    <source>
        <dbReference type="Proteomes" id="UP001497480"/>
    </source>
</evidence>
<dbReference type="EMBL" id="CAXHTB010000025">
    <property type="protein sequence ID" value="CAL0333381.1"/>
    <property type="molecule type" value="Genomic_DNA"/>
</dbReference>
<evidence type="ECO:0000313" key="1">
    <source>
        <dbReference type="EMBL" id="CAL0333381.1"/>
    </source>
</evidence>
<reference evidence="1 2" key="1">
    <citation type="submission" date="2024-03" db="EMBL/GenBank/DDBJ databases">
        <authorList>
            <person name="Martinez-Hernandez J."/>
        </authorList>
    </citation>
    <scope>NUCLEOTIDE SEQUENCE [LARGE SCALE GENOMIC DNA]</scope>
</reference>
<dbReference type="AlphaFoldDB" id="A0AAV1YH58"/>
<dbReference type="Proteomes" id="UP001497480">
    <property type="component" value="Unassembled WGS sequence"/>
</dbReference>
<keyword evidence="2" id="KW-1185">Reference proteome</keyword>
<comment type="caution">
    <text evidence="1">The sequence shown here is derived from an EMBL/GenBank/DDBJ whole genome shotgun (WGS) entry which is preliminary data.</text>
</comment>
<name>A0AAV1YH58_LUPLU</name>
<accession>A0AAV1YH58</accession>
<sequence length="83" mass="8988">MTNDDVKHTMAEMIDIHGNGHSYSSKGKTILVVDNPPSAAKAIPWVEKYRPQSLNDVAAHPDIVDTSNSLFLLSSLGTQADQP</sequence>
<protein>
    <submittedName>
        <fullName evidence="1">Uncharacterized protein</fullName>
    </submittedName>
</protein>
<gene>
    <name evidence="1" type="ORF">LLUT_LOCUS34441</name>
</gene>
<proteinExistence type="predicted"/>
<organism evidence="1 2">
    <name type="scientific">Lupinus luteus</name>
    <name type="common">European yellow lupine</name>
    <dbReference type="NCBI Taxonomy" id="3873"/>
    <lineage>
        <taxon>Eukaryota</taxon>
        <taxon>Viridiplantae</taxon>
        <taxon>Streptophyta</taxon>
        <taxon>Embryophyta</taxon>
        <taxon>Tracheophyta</taxon>
        <taxon>Spermatophyta</taxon>
        <taxon>Magnoliopsida</taxon>
        <taxon>eudicotyledons</taxon>
        <taxon>Gunneridae</taxon>
        <taxon>Pentapetalae</taxon>
        <taxon>rosids</taxon>
        <taxon>fabids</taxon>
        <taxon>Fabales</taxon>
        <taxon>Fabaceae</taxon>
        <taxon>Papilionoideae</taxon>
        <taxon>50 kb inversion clade</taxon>
        <taxon>genistoids sensu lato</taxon>
        <taxon>core genistoids</taxon>
        <taxon>Genisteae</taxon>
        <taxon>Lupinus</taxon>
    </lineage>
</organism>